<dbReference type="AlphaFoldDB" id="A0A0E9X9J5"/>
<reference evidence="1" key="1">
    <citation type="submission" date="2014-11" db="EMBL/GenBank/DDBJ databases">
        <authorList>
            <person name="Amaro Gonzalez C."/>
        </authorList>
    </citation>
    <scope>NUCLEOTIDE SEQUENCE</scope>
</reference>
<evidence type="ECO:0000313" key="1">
    <source>
        <dbReference type="EMBL" id="JAH99259.1"/>
    </source>
</evidence>
<name>A0A0E9X9J5_ANGAN</name>
<proteinExistence type="predicted"/>
<reference evidence="1" key="2">
    <citation type="journal article" date="2015" name="Fish Shellfish Immunol.">
        <title>Early steps in the European eel (Anguilla anguilla)-Vibrio vulnificus interaction in the gills: Role of the RtxA13 toxin.</title>
        <authorList>
            <person name="Callol A."/>
            <person name="Pajuelo D."/>
            <person name="Ebbesson L."/>
            <person name="Teles M."/>
            <person name="MacKenzie S."/>
            <person name="Amaro C."/>
        </authorList>
    </citation>
    <scope>NUCLEOTIDE SEQUENCE</scope>
</reference>
<dbReference type="EMBL" id="GBXM01009318">
    <property type="protein sequence ID" value="JAH99259.1"/>
    <property type="molecule type" value="Transcribed_RNA"/>
</dbReference>
<sequence>MLVTINNLSRPEEDGFPP</sequence>
<protein>
    <submittedName>
        <fullName evidence="1">Uncharacterized protein</fullName>
    </submittedName>
</protein>
<accession>A0A0E9X9J5</accession>
<organism evidence="1">
    <name type="scientific">Anguilla anguilla</name>
    <name type="common">European freshwater eel</name>
    <name type="synonym">Muraena anguilla</name>
    <dbReference type="NCBI Taxonomy" id="7936"/>
    <lineage>
        <taxon>Eukaryota</taxon>
        <taxon>Metazoa</taxon>
        <taxon>Chordata</taxon>
        <taxon>Craniata</taxon>
        <taxon>Vertebrata</taxon>
        <taxon>Euteleostomi</taxon>
        <taxon>Actinopterygii</taxon>
        <taxon>Neopterygii</taxon>
        <taxon>Teleostei</taxon>
        <taxon>Anguilliformes</taxon>
        <taxon>Anguillidae</taxon>
        <taxon>Anguilla</taxon>
    </lineage>
</organism>